<protein>
    <submittedName>
        <fullName evidence="3">Uncharacterized protein</fullName>
    </submittedName>
</protein>
<organism evidence="2 3">
    <name type="scientific">Meloidogyne hapla</name>
    <name type="common">Root-knot nematode worm</name>
    <dbReference type="NCBI Taxonomy" id="6305"/>
    <lineage>
        <taxon>Eukaryota</taxon>
        <taxon>Metazoa</taxon>
        <taxon>Ecdysozoa</taxon>
        <taxon>Nematoda</taxon>
        <taxon>Chromadorea</taxon>
        <taxon>Rhabditida</taxon>
        <taxon>Tylenchina</taxon>
        <taxon>Tylenchomorpha</taxon>
        <taxon>Tylenchoidea</taxon>
        <taxon>Meloidogynidae</taxon>
        <taxon>Meloidogyninae</taxon>
        <taxon>Meloidogyne</taxon>
    </lineage>
</organism>
<name>A0A1I8BXS3_MELHA</name>
<dbReference type="AlphaFoldDB" id="A0A1I8BXS3"/>
<feature type="transmembrane region" description="Helical" evidence="1">
    <location>
        <begin position="101"/>
        <end position="121"/>
    </location>
</feature>
<keyword evidence="1" id="KW-0472">Membrane</keyword>
<dbReference type="Proteomes" id="UP000095281">
    <property type="component" value="Unplaced"/>
</dbReference>
<sequence>MLSAYECHSTTIPSINPQKKENLNNNRDCVCIFILGILTLAVVFSSICIFKYALRDKYVYDEIVDYLDKTVSISKINFNPTLGIYELRPNELEILGEQRKIFSIFGILYSLIELGVFTILISPFSTRLPNATIALLDHAIPYNPGGLAQIESRFNCIFDQNLYDTFKRHSNPKNTCDPLLLNSFIPNILLGIFIAIRIFFVSTLIILLFTPNSYLNKSITNLILRLKPAIHYRKNKSERNNQNNKLPSYYASPAKTTFSVKEPSAPQHSPLPIPPITPPMGHIDHSINYNNAALFAVSGAINYGGGGGGSRSCSDISIAKCGNYLAQDLTI</sequence>
<feature type="transmembrane region" description="Helical" evidence="1">
    <location>
        <begin position="188"/>
        <end position="209"/>
    </location>
</feature>
<evidence type="ECO:0000313" key="2">
    <source>
        <dbReference type="Proteomes" id="UP000095281"/>
    </source>
</evidence>
<evidence type="ECO:0000256" key="1">
    <source>
        <dbReference type="SAM" id="Phobius"/>
    </source>
</evidence>
<accession>A0A1I8BXS3</accession>
<keyword evidence="1" id="KW-1133">Transmembrane helix</keyword>
<dbReference type="WBParaSite" id="MhA1_Contig701.frz3.gene1">
    <property type="protein sequence ID" value="MhA1_Contig701.frz3.gene1"/>
    <property type="gene ID" value="MhA1_Contig701.frz3.gene1"/>
</dbReference>
<keyword evidence="2" id="KW-1185">Reference proteome</keyword>
<dbReference type="OMA" id="HAIPYNP"/>
<feature type="transmembrane region" description="Helical" evidence="1">
    <location>
        <begin position="32"/>
        <end position="54"/>
    </location>
</feature>
<reference evidence="3" key="1">
    <citation type="submission" date="2016-11" db="UniProtKB">
        <authorList>
            <consortium name="WormBaseParasite"/>
        </authorList>
    </citation>
    <scope>IDENTIFICATION</scope>
</reference>
<proteinExistence type="predicted"/>
<keyword evidence="1" id="KW-0812">Transmembrane</keyword>
<evidence type="ECO:0000313" key="3">
    <source>
        <dbReference type="WBParaSite" id="MhA1_Contig701.frz3.gene1"/>
    </source>
</evidence>